<sequence length="192" mass="22553">MFSRRYVGMSVKEEFLRLLKEDEEFRLAAAGLLGYSEIIKRLDENERNVQETIKEIKQLREDFNREIKQLREDFNREIKQLREDFNRLSGRFEVILGRMGRRWGADLERTLLGTFKEALEKEGIEPGKVESFSYTDYDGSVTGLKGRRVQVDILVRDGKLTLIEVKAFAEREDMDHLTDVVGYVQKILKKDV</sequence>
<name>A0A2R6B9I1_9ARCH</name>
<dbReference type="SUPFAM" id="SSF52980">
    <property type="entry name" value="Restriction endonuclease-like"/>
    <property type="match status" value="1"/>
</dbReference>
<evidence type="ECO:0008006" key="4">
    <source>
        <dbReference type="Google" id="ProtNLM"/>
    </source>
</evidence>
<organism evidence="2 3">
    <name type="scientific">Candidatus Marsarchaeota G2 archaeon ECH_B_SAG-C16</name>
    <dbReference type="NCBI Taxonomy" id="1978163"/>
    <lineage>
        <taxon>Archaea</taxon>
        <taxon>Candidatus Marsarchaeota</taxon>
        <taxon>Candidatus Marsarchaeota group 2</taxon>
    </lineage>
</organism>
<keyword evidence="1" id="KW-0175">Coiled coil</keyword>
<dbReference type="AlphaFoldDB" id="A0A2R6B9I1"/>
<evidence type="ECO:0000313" key="3">
    <source>
        <dbReference type="Proteomes" id="UP000240681"/>
    </source>
</evidence>
<evidence type="ECO:0000256" key="1">
    <source>
        <dbReference type="SAM" id="Coils"/>
    </source>
</evidence>
<proteinExistence type="predicted"/>
<feature type="non-terminal residue" evidence="2">
    <location>
        <position position="192"/>
    </location>
</feature>
<gene>
    <name evidence="2" type="ORF">B9Q09_03325</name>
</gene>
<dbReference type="InterPro" id="IPR024271">
    <property type="entry name" value="DUF3782"/>
</dbReference>
<accession>A0A2R6B9I1</accession>
<protein>
    <recommendedName>
        <fullName evidence="4">DUF3782 domain-containing protein</fullName>
    </recommendedName>
</protein>
<reference evidence="2 3" key="1">
    <citation type="submission" date="2017-04" db="EMBL/GenBank/DDBJ databases">
        <title>Novel microbial lineages endemic to geothermal iron-oxide mats fill important gaps in the evolutionary history of Archaea.</title>
        <authorList>
            <person name="Jay Z.J."/>
            <person name="Beam J.P."/>
            <person name="Dlakic M."/>
            <person name="Rusch D.B."/>
            <person name="Kozubal M.A."/>
            <person name="Inskeep W.P."/>
        </authorList>
    </citation>
    <scope>NUCLEOTIDE SEQUENCE [LARGE SCALE GENOMIC DNA]</scope>
    <source>
        <strain evidence="2">ECH_B_SAG-C16</strain>
    </source>
</reference>
<dbReference type="PANTHER" id="PTHR34314:SF6">
    <property type="entry name" value="DUF3782 DOMAIN-CONTAINING PROTEIN"/>
    <property type="match status" value="1"/>
</dbReference>
<dbReference type="Proteomes" id="UP000240681">
    <property type="component" value="Unassembled WGS sequence"/>
</dbReference>
<dbReference type="EMBL" id="NEXK01000066">
    <property type="protein sequence ID" value="PSN95262.1"/>
    <property type="molecule type" value="Genomic_DNA"/>
</dbReference>
<dbReference type="Pfam" id="PF12644">
    <property type="entry name" value="DUF3782"/>
    <property type="match status" value="1"/>
</dbReference>
<evidence type="ECO:0000313" key="2">
    <source>
        <dbReference type="EMBL" id="PSN95262.1"/>
    </source>
</evidence>
<feature type="coiled-coil region" evidence="1">
    <location>
        <begin position="35"/>
        <end position="91"/>
    </location>
</feature>
<dbReference type="InterPro" id="IPR011335">
    <property type="entry name" value="Restrct_endonuc-II-like"/>
</dbReference>
<dbReference type="PANTHER" id="PTHR34314">
    <property type="entry name" value="CRENARCHAEAL PROTEIN, PUTATIVE-RELATED"/>
    <property type="match status" value="1"/>
</dbReference>
<comment type="caution">
    <text evidence="2">The sequence shown here is derived from an EMBL/GenBank/DDBJ whole genome shotgun (WGS) entry which is preliminary data.</text>
</comment>